<dbReference type="EMBL" id="GGMS01003053">
    <property type="protein sequence ID" value="MBY72256.1"/>
    <property type="molecule type" value="Transcribed_RNA"/>
</dbReference>
<name>A0A2S2Q3H1_9HEMI</name>
<feature type="signal peptide" evidence="1">
    <location>
        <begin position="1"/>
        <end position="16"/>
    </location>
</feature>
<dbReference type="Proteomes" id="UP000694846">
    <property type="component" value="Unplaced"/>
</dbReference>
<dbReference type="AlphaFoldDB" id="A0A2S2Q3H1"/>
<proteinExistence type="predicted"/>
<dbReference type="GeneID" id="112691935"/>
<evidence type="ECO:0000313" key="2">
    <source>
        <dbReference type="EMBL" id="MBY72256.1"/>
    </source>
</evidence>
<dbReference type="RefSeq" id="XP_025422183.1">
    <property type="nucleotide sequence ID" value="XM_025566398.1"/>
</dbReference>
<sequence length="399" mass="45161">MKLLIVFTTILALATAAILPFQISKSQNGMIEENDGHVGTNYERMHEQEERESIPNSFDAIVNNMRLNARYLTENEGLVKDEISIPDTVNVGSISDTLFTGIRVKGMTHFASQNITMLWGEDVVNAESSWNELWVDGLYHYTNTAGRFTGVFRIVMADSKYVGNTSLTKNSNTYPTMPIAGSVTFRKAIIKHTKLPELFQNEKPQFEYFIKNVVCPYVATAVAENMYNEVSMSIRQAVRPYLTYQSNNIANDATSFNGFLDNGNHFEFENIHFVNTQNSLAKISFVQMNNTEETNTVKLQLRLLSLIGESNCVVSIEGKTYSGKAIFKFEPVMVVPTLNFNDKTVQTKVSIKTARLAFKIQEQNAIDLSYTEEQLTKHLVTYFIEQIVKNTNQNIKNIL</sequence>
<reference evidence="4" key="2">
    <citation type="submission" date="2025-04" db="UniProtKB">
        <authorList>
            <consortium name="RefSeq"/>
        </authorList>
    </citation>
    <scope>IDENTIFICATION</scope>
    <source>
        <tissue evidence="4">Whole body</tissue>
    </source>
</reference>
<keyword evidence="1" id="KW-0732">Signal</keyword>
<accession>A0A2S2Q3H1</accession>
<gene>
    <name evidence="4" type="primary">LOC112691935</name>
    <name evidence="2" type="ORF">g.175958</name>
</gene>
<dbReference type="OrthoDB" id="6599133at2759"/>
<protein>
    <submittedName>
        <fullName evidence="4">Uncharacterized protein LOC112691935</fullName>
    </submittedName>
</protein>
<evidence type="ECO:0000313" key="4">
    <source>
        <dbReference type="RefSeq" id="XP_025422183.1"/>
    </source>
</evidence>
<keyword evidence="3" id="KW-1185">Reference proteome</keyword>
<evidence type="ECO:0000313" key="3">
    <source>
        <dbReference type="Proteomes" id="UP000694846"/>
    </source>
</evidence>
<reference evidence="2" key="1">
    <citation type="submission" date="2018-04" db="EMBL/GenBank/DDBJ databases">
        <title>Transcriptome assembly of Sipha flava.</title>
        <authorList>
            <person name="Scully E.D."/>
            <person name="Geib S.M."/>
            <person name="Palmer N.A."/>
            <person name="Koch K."/>
            <person name="Bradshaw J."/>
            <person name="Heng-Moss T."/>
            <person name="Sarath G."/>
        </authorList>
    </citation>
    <scope>NUCLEOTIDE SEQUENCE</scope>
</reference>
<organism evidence="2">
    <name type="scientific">Sipha flava</name>
    <name type="common">yellow sugarcane aphid</name>
    <dbReference type="NCBI Taxonomy" id="143950"/>
    <lineage>
        <taxon>Eukaryota</taxon>
        <taxon>Metazoa</taxon>
        <taxon>Ecdysozoa</taxon>
        <taxon>Arthropoda</taxon>
        <taxon>Hexapoda</taxon>
        <taxon>Insecta</taxon>
        <taxon>Pterygota</taxon>
        <taxon>Neoptera</taxon>
        <taxon>Paraneoptera</taxon>
        <taxon>Hemiptera</taxon>
        <taxon>Sternorrhyncha</taxon>
        <taxon>Aphidomorpha</taxon>
        <taxon>Aphidoidea</taxon>
        <taxon>Aphididae</taxon>
        <taxon>Sipha</taxon>
    </lineage>
</organism>
<feature type="chain" id="PRO_5044579020" evidence="1">
    <location>
        <begin position="17"/>
        <end position="399"/>
    </location>
</feature>
<evidence type="ECO:0000256" key="1">
    <source>
        <dbReference type="SAM" id="SignalP"/>
    </source>
</evidence>